<dbReference type="Proteomes" id="UP001323405">
    <property type="component" value="Unassembled WGS sequence"/>
</dbReference>
<dbReference type="GeneID" id="87906606"/>
<feature type="region of interest" description="Disordered" evidence="1">
    <location>
        <begin position="1"/>
        <end position="75"/>
    </location>
</feature>
<feature type="transmembrane region" description="Helical" evidence="2">
    <location>
        <begin position="166"/>
        <end position="185"/>
    </location>
</feature>
<keyword evidence="2" id="KW-0812">Transmembrane</keyword>
<feature type="domain" description="SMODS and SLOG-associating 2TM effector" evidence="3">
    <location>
        <begin position="122"/>
        <end position="238"/>
    </location>
</feature>
<keyword evidence="2" id="KW-0472">Membrane</keyword>
<keyword evidence="5" id="KW-1185">Reference proteome</keyword>
<dbReference type="PANTHER" id="PTHR38793:SF1">
    <property type="entry name" value="SMODS AND SLOG-ASSOCIATING 2TM EFFECTOR DOMAIN-CONTAINING PROTEIN"/>
    <property type="match status" value="1"/>
</dbReference>
<dbReference type="PANTHER" id="PTHR38793">
    <property type="entry name" value="SLATT_FUNGAL DOMAIN-CONTAINING PROTEIN-RELATED"/>
    <property type="match status" value="1"/>
</dbReference>
<dbReference type="EMBL" id="JAFFHA010000001">
    <property type="protein sequence ID" value="KAK4660861.1"/>
    <property type="molecule type" value="Genomic_DNA"/>
</dbReference>
<organism evidence="4 5">
    <name type="scientific">Podospora pseudocomata</name>
    <dbReference type="NCBI Taxonomy" id="2093779"/>
    <lineage>
        <taxon>Eukaryota</taxon>
        <taxon>Fungi</taxon>
        <taxon>Dikarya</taxon>
        <taxon>Ascomycota</taxon>
        <taxon>Pezizomycotina</taxon>
        <taxon>Sordariomycetes</taxon>
        <taxon>Sordariomycetidae</taxon>
        <taxon>Sordariales</taxon>
        <taxon>Podosporaceae</taxon>
        <taxon>Podospora</taxon>
    </lineage>
</organism>
<feature type="transmembrane region" description="Helical" evidence="2">
    <location>
        <begin position="138"/>
        <end position="160"/>
    </location>
</feature>
<evidence type="ECO:0000259" key="3">
    <source>
        <dbReference type="Pfam" id="PF18142"/>
    </source>
</evidence>
<protein>
    <recommendedName>
        <fullName evidence="3">SMODS and SLOG-associating 2TM effector domain-containing protein</fullName>
    </recommendedName>
</protein>
<feature type="compositionally biased region" description="Polar residues" evidence="1">
    <location>
        <begin position="54"/>
        <end position="65"/>
    </location>
</feature>
<keyword evidence="2" id="KW-1133">Transmembrane helix</keyword>
<evidence type="ECO:0000256" key="1">
    <source>
        <dbReference type="SAM" id="MobiDB-lite"/>
    </source>
</evidence>
<gene>
    <name evidence="4" type="ORF">QC762_122810</name>
</gene>
<sequence length="287" mass="31645">MSISQGMASLSRDPSRLSLHGLKGDQRSETGESFYKSDKPSGIPVATGRPGSGNPVTSRPPQGQGRQKPGTNIPHRFLTPAEWARVAHGLGAIREGETHQVVHPSSWYWPPKGLPEGLYRDIVTQRTKYFYSYHILSVLRWLLMLLQIILGAVLTALGSFQTTDGTPVTVLAAINTVDAGILALMHNSGLPDRYRLDKVEFVKVEDFLKELLDTGIVEQHQTVDDILSDCFARYQKAKSIVLANMPESYTTQAAPWIGEKAPMICPDPSAHFVMSVQPQSQPSQDKQ</sequence>
<dbReference type="NCBIfam" id="NF033635">
    <property type="entry name" value="SLATT_fungal"/>
    <property type="match status" value="1"/>
</dbReference>
<dbReference type="Pfam" id="PF18142">
    <property type="entry name" value="SLATT_fungal"/>
    <property type="match status" value="1"/>
</dbReference>
<evidence type="ECO:0000313" key="4">
    <source>
        <dbReference type="EMBL" id="KAK4660861.1"/>
    </source>
</evidence>
<accession>A0ABR0GYX5</accession>
<proteinExistence type="predicted"/>
<dbReference type="InterPro" id="IPR041622">
    <property type="entry name" value="SLATT_fungi"/>
</dbReference>
<dbReference type="RefSeq" id="XP_062749831.1">
    <property type="nucleotide sequence ID" value="XM_062886699.1"/>
</dbReference>
<name>A0ABR0GYX5_9PEZI</name>
<evidence type="ECO:0000256" key="2">
    <source>
        <dbReference type="SAM" id="Phobius"/>
    </source>
</evidence>
<evidence type="ECO:0000313" key="5">
    <source>
        <dbReference type="Proteomes" id="UP001323405"/>
    </source>
</evidence>
<feature type="compositionally biased region" description="Basic and acidic residues" evidence="1">
    <location>
        <begin position="22"/>
        <end position="39"/>
    </location>
</feature>
<comment type="caution">
    <text evidence="4">The sequence shown here is derived from an EMBL/GenBank/DDBJ whole genome shotgun (WGS) entry which is preliminary data.</text>
</comment>
<reference evidence="4 5" key="1">
    <citation type="journal article" date="2023" name="bioRxiv">
        <title>High-quality genome assemblies of four members of thePodospora anserinaspecies complex.</title>
        <authorList>
            <person name="Ament-Velasquez S.L."/>
            <person name="Vogan A.A."/>
            <person name="Wallerman O."/>
            <person name="Hartmann F."/>
            <person name="Gautier V."/>
            <person name="Silar P."/>
            <person name="Giraud T."/>
            <person name="Johannesson H."/>
        </authorList>
    </citation>
    <scope>NUCLEOTIDE SEQUENCE [LARGE SCALE GENOMIC DNA]</scope>
    <source>
        <strain evidence="4 5">CBS 415.72m</strain>
    </source>
</reference>